<keyword evidence="3" id="KW-0479">Metal-binding</keyword>
<evidence type="ECO:0000256" key="7">
    <source>
        <dbReference type="ARBA" id="ARBA00043224"/>
    </source>
</evidence>
<dbReference type="RefSeq" id="WP_088858370.1">
    <property type="nucleotide sequence ID" value="NZ_CP014862.1"/>
</dbReference>
<dbReference type="GO" id="GO:0019363">
    <property type="term" value="P:pyridine nucleotide biosynthetic process"/>
    <property type="evidence" value="ECO:0007669"/>
    <property type="project" value="UniProtKB-KW"/>
</dbReference>
<evidence type="ECO:0000256" key="5">
    <source>
        <dbReference type="ARBA" id="ARBA00037900"/>
    </source>
</evidence>
<keyword evidence="2" id="KW-0662">Pyridine nucleotide biosynthesis</keyword>
<keyword evidence="10" id="KW-1185">Reference proteome</keyword>
<evidence type="ECO:0000259" key="8">
    <source>
        <dbReference type="Pfam" id="PF00857"/>
    </source>
</evidence>
<dbReference type="AlphaFoldDB" id="A0A2Z2MBD3"/>
<evidence type="ECO:0000313" key="10">
    <source>
        <dbReference type="Proteomes" id="UP000250179"/>
    </source>
</evidence>
<dbReference type="KEGG" id="tprf:A3L09_07550"/>
<evidence type="ECO:0000256" key="4">
    <source>
        <dbReference type="ARBA" id="ARBA00022801"/>
    </source>
</evidence>
<dbReference type="SUPFAM" id="SSF52499">
    <property type="entry name" value="Isochorismatase-like hydrolases"/>
    <property type="match status" value="1"/>
</dbReference>
<dbReference type="GO" id="GO:0008936">
    <property type="term" value="F:nicotinamidase activity"/>
    <property type="evidence" value="ECO:0007669"/>
    <property type="project" value="UniProtKB-EC"/>
</dbReference>
<gene>
    <name evidence="9" type="ORF">A3L09_07550</name>
</gene>
<keyword evidence="4" id="KW-0378">Hydrolase</keyword>
<evidence type="ECO:0000256" key="1">
    <source>
        <dbReference type="ARBA" id="ARBA00006336"/>
    </source>
</evidence>
<dbReference type="CDD" id="cd01011">
    <property type="entry name" value="nicotinamidase"/>
    <property type="match status" value="1"/>
</dbReference>
<dbReference type="EMBL" id="CP014862">
    <property type="protein sequence ID" value="ASJ03116.1"/>
    <property type="molecule type" value="Genomic_DNA"/>
</dbReference>
<dbReference type="Pfam" id="PF00857">
    <property type="entry name" value="Isochorismatase"/>
    <property type="match status" value="1"/>
</dbReference>
<dbReference type="InterPro" id="IPR052347">
    <property type="entry name" value="Isochorismatase_Nicotinamidase"/>
</dbReference>
<reference evidence="9 10" key="1">
    <citation type="submission" date="2016-03" db="EMBL/GenBank/DDBJ databases">
        <title>Complete genome sequence of Thermococcus profundus strain DT5432.</title>
        <authorList>
            <person name="Oger P.M."/>
        </authorList>
    </citation>
    <scope>NUCLEOTIDE SEQUENCE [LARGE SCALE GENOMIC DNA]</scope>
    <source>
        <strain evidence="9 10">DT 5432</strain>
    </source>
</reference>
<dbReference type="GO" id="GO:0046872">
    <property type="term" value="F:metal ion binding"/>
    <property type="evidence" value="ECO:0007669"/>
    <property type="project" value="UniProtKB-KW"/>
</dbReference>
<evidence type="ECO:0000313" key="9">
    <source>
        <dbReference type="EMBL" id="ASJ03116.1"/>
    </source>
</evidence>
<dbReference type="OrthoDB" id="9194at2157"/>
<proteinExistence type="inferred from homology"/>
<comment type="similarity">
    <text evidence="1">Belongs to the isochorismatase family.</text>
</comment>
<comment type="pathway">
    <text evidence="5">Cofactor biosynthesis; nicotinate biosynthesis; nicotinate from nicotinamide: step 1/1.</text>
</comment>
<evidence type="ECO:0000256" key="3">
    <source>
        <dbReference type="ARBA" id="ARBA00022723"/>
    </source>
</evidence>
<dbReference type="EC" id="3.5.1.19" evidence="6"/>
<dbReference type="PANTHER" id="PTHR11080:SF2">
    <property type="entry name" value="LD05707P"/>
    <property type="match status" value="1"/>
</dbReference>
<sequence length="183" mass="20248">MPEEALIVVDMQRDFMPGGALPVPEGDRIIPIVNGCIRKFRERGALIVATRDWHPENHVSFKERGGPWPAHCVRNTPGAEFVVELPADAVIISKATEPDKEAYSGFEGTELEKILKENGIKRVYVCGVATEYCVRATALDAVRLGFETFLLRDAVRGITPEGERRALKEMESAGIKIVRCDSV</sequence>
<evidence type="ECO:0000256" key="2">
    <source>
        <dbReference type="ARBA" id="ARBA00022642"/>
    </source>
</evidence>
<protein>
    <recommendedName>
        <fullName evidence="6">nicotinamidase</fullName>
        <ecNumber evidence="6">3.5.1.19</ecNumber>
    </recommendedName>
    <alternativeName>
        <fullName evidence="7">Nicotinamide deamidase</fullName>
    </alternativeName>
</protein>
<name>A0A2Z2MBD3_THEPR</name>
<dbReference type="GeneID" id="33320259"/>
<dbReference type="Gene3D" id="3.40.50.850">
    <property type="entry name" value="Isochorismatase-like"/>
    <property type="match status" value="1"/>
</dbReference>
<dbReference type="InterPro" id="IPR000868">
    <property type="entry name" value="Isochorismatase-like_dom"/>
</dbReference>
<dbReference type="Proteomes" id="UP000250179">
    <property type="component" value="Chromosome"/>
</dbReference>
<feature type="domain" description="Isochorismatase-like" evidence="8">
    <location>
        <begin position="5"/>
        <end position="178"/>
    </location>
</feature>
<dbReference type="PANTHER" id="PTHR11080">
    <property type="entry name" value="PYRAZINAMIDASE/NICOTINAMIDASE"/>
    <property type="match status" value="1"/>
</dbReference>
<dbReference type="InterPro" id="IPR036380">
    <property type="entry name" value="Isochorismatase-like_sf"/>
</dbReference>
<evidence type="ECO:0000256" key="6">
    <source>
        <dbReference type="ARBA" id="ARBA00039017"/>
    </source>
</evidence>
<accession>A0A2Z2MBD3</accession>
<organism evidence="9 10">
    <name type="scientific">Thermococcus profundus</name>
    <dbReference type="NCBI Taxonomy" id="49899"/>
    <lineage>
        <taxon>Archaea</taxon>
        <taxon>Methanobacteriati</taxon>
        <taxon>Methanobacteriota</taxon>
        <taxon>Thermococci</taxon>
        <taxon>Thermococcales</taxon>
        <taxon>Thermococcaceae</taxon>
        <taxon>Thermococcus</taxon>
    </lineage>
</organism>